<comment type="caution">
    <text evidence="2">The sequence shown here is derived from an EMBL/GenBank/DDBJ whole genome shotgun (WGS) entry which is preliminary data.</text>
</comment>
<feature type="region of interest" description="Disordered" evidence="1">
    <location>
        <begin position="75"/>
        <end position="126"/>
    </location>
</feature>
<organism evidence="2 3">
    <name type="scientific">Pleurodeles waltl</name>
    <name type="common">Iberian ribbed newt</name>
    <dbReference type="NCBI Taxonomy" id="8319"/>
    <lineage>
        <taxon>Eukaryota</taxon>
        <taxon>Metazoa</taxon>
        <taxon>Chordata</taxon>
        <taxon>Craniata</taxon>
        <taxon>Vertebrata</taxon>
        <taxon>Euteleostomi</taxon>
        <taxon>Amphibia</taxon>
        <taxon>Batrachia</taxon>
        <taxon>Caudata</taxon>
        <taxon>Salamandroidea</taxon>
        <taxon>Salamandridae</taxon>
        <taxon>Pleurodelinae</taxon>
        <taxon>Pleurodeles</taxon>
    </lineage>
</organism>
<accession>A0AAV7P5Z6</accession>
<evidence type="ECO:0000256" key="1">
    <source>
        <dbReference type="SAM" id="MobiDB-lite"/>
    </source>
</evidence>
<evidence type="ECO:0000313" key="2">
    <source>
        <dbReference type="EMBL" id="KAJ1123696.1"/>
    </source>
</evidence>
<feature type="compositionally biased region" description="Basic and acidic residues" evidence="1">
    <location>
        <begin position="117"/>
        <end position="126"/>
    </location>
</feature>
<protein>
    <submittedName>
        <fullName evidence="2">Uncharacterized protein</fullName>
    </submittedName>
</protein>
<dbReference type="EMBL" id="JANPWB010000011">
    <property type="protein sequence ID" value="KAJ1123696.1"/>
    <property type="molecule type" value="Genomic_DNA"/>
</dbReference>
<name>A0AAV7P5Z6_PLEWA</name>
<feature type="compositionally biased region" description="Basic and acidic residues" evidence="1">
    <location>
        <begin position="75"/>
        <end position="95"/>
    </location>
</feature>
<keyword evidence="3" id="KW-1185">Reference proteome</keyword>
<dbReference type="AlphaFoldDB" id="A0AAV7P5Z6"/>
<sequence length="144" mass="16752">MVRIIRRACWREAYFPSCSMNMELFNLDTLSRAELLKLCKQKGLKEDKRATKLDLQVAVKAFEEVIKWQFTSGEGDRNFSKEERARTEDEGRERLALGPYLQGEQNPDPADDPSGPGDRKEEQHFKLELARVNLEARRGRLREP</sequence>
<dbReference type="Proteomes" id="UP001066276">
    <property type="component" value="Chromosome 7"/>
</dbReference>
<reference evidence="2" key="1">
    <citation type="journal article" date="2022" name="bioRxiv">
        <title>Sequencing and chromosome-scale assembly of the giantPleurodeles waltlgenome.</title>
        <authorList>
            <person name="Brown T."/>
            <person name="Elewa A."/>
            <person name="Iarovenko S."/>
            <person name="Subramanian E."/>
            <person name="Araus A.J."/>
            <person name="Petzold A."/>
            <person name="Susuki M."/>
            <person name="Suzuki K.-i.T."/>
            <person name="Hayashi T."/>
            <person name="Toyoda A."/>
            <person name="Oliveira C."/>
            <person name="Osipova E."/>
            <person name="Leigh N.D."/>
            <person name="Simon A."/>
            <person name="Yun M.H."/>
        </authorList>
    </citation>
    <scope>NUCLEOTIDE SEQUENCE</scope>
    <source>
        <strain evidence="2">20211129_DDA</strain>
        <tissue evidence="2">Liver</tissue>
    </source>
</reference>
<proteinExistence type="predicted"/>
<gene>
    <name evidence="2" type="ORF">NDU88_002164</name>
</gene>
<evidence type="ECO:0000313" key="3">
    <source>
        <dbReference type="Proteomes" id="UP001066276"/>
    </source>
</evidence>